<evidence type="ECO:0000259" key="1">
    <source>
        <dbReference type="Pfam" id="PF00850"/>
    </source>
</evidence>
<dbReference type="EMBL" id="MGFH01000148">
    <property type="protein sequence ID" value="OGM04281.1"/>
    <property type="molecule type" value="Genomic_DNA"/>
</dbReference>
<dbReference type="Proteomes" id="UP000178735">
    <property type="component" value="Unassembled WGS sequence"/>
</dbReference>
<organism evidence="2 3">
    <name type="scientific">Candidatus Wallbacteria bacterium GWC2_49_35</name>
    <dbReference type="NCBI Taxonomy" id="1817813"/>
    <lineage>
        <taxon>Bacteria</taxon>
        <taxon>Candidatus Walliibacteriota</taxon>
    </lineage>
</organism>
<dbReference type="PANTHER" id="PTHR10625:SF19">
    <property type="entry name" value="HISTONE DEACETYLASE 12"/>
    <property type="match status" value="1"/>
</dbReference>
<dbReference type="Gene3D" id="3.40.800.20">
    <property type="entry name" value="Histone deacetylase domain"/>
    <property type="match status" value="1"/>
</dbReference>
<dbReference type="InterPro" id="IPR023801">
    <property type="entry name" value="His_deacetylse_dom"/>
</dbReference>
<evidence type="ECO:0000313" key="2">
    <source>
        <dbReference type="EMBL" id="OGM04281.1"/>
    </source>
</evidence>
<proteinExistence type="predicted"/>
<dbReference type="InterPro" id="IPR037138">
    <property type="entry name" value="His_deacetylse_dom_sf"/>
</dbReference>
<dbReference type="GO" id="GO:0040029">
    <property type="term" value="P:epigenetic regulation of gene expression"/>
    <property type="evidence" value="ECO:0007669"/>
    <property type="project" value="TreeGrafter"/>
</dbReference>
<dbReference type="AlphaFoldDB" id="A0A1F7WN51"/>
<reference evidence="2 3" key="1">
    <citation type="journal article" date="2016" name="Nat. Commun.">
        <title>Thousands of microbial genomes shed light on interconnected biogeochemical processes in an aquifer system.</title>
        <authorList>
            <person name="Anantharaman K."/>
            <person name="Brown C.T."/>
            <person name="Hug L.A."/>
            <person name="Sharon I."/>
            <person name="Castelle C.J."/>
            <person name="Probst A.J."/>
            <person name="Thomas B.C."/>
            <person name="Singh A."/>
            <person name="Wilkins M.J."/>
            <person name="Karaoz U."/>
            <person name="Brodie E.L."/>
            <person name="Williams K.H."/>
            <person name="Hubbard S.S."/>
            <person name="Banfield J.F."/>
        </authorList>
    </citation>
    <scope>NUCLEOTIDE SEQUENCE [LARGE SCALE GENOMIC DNA]</scope>
</reference>
<accession>A0A1F7WN51</accession>
<comment type="caution">
    <text evidence="2">The sequence shown here is derived from an EMBL/GenBank/DDBJ whole genome shotgun (WGS) entry which is preliminary data.</text>
</comment>
<dbReference type="STRING" id="1817813.A2008_02820"/>
<sequence length="315" mass="35229">MRNSKIDIYYRPEMVLNNDGTSNYSRSPEKPRLFREFLIAKGLYSNFNEVSGWEPYTREDFLAAHTAEYVDNFFAGIKHDCVSNGLEWSKQFADSVRYTNSSLYHAVKGALENPAAIAFSPTSGFHHARPYCGSGFCTFSGQVIASLKLYRDKKAVGAYIDLDGHFGNSIEDAREFAGADLDSAVPPGFNINPSGSHKRYIADLADKLKALEKKAVSDEIHYIVFCHGADSHEWDELGSQCTTDEWLECSKMVYSMVKRLDEKLGRPFPLALALFGGYRHDDYDSVLNLHAGDLSICLETLCGAAPNFIPSVKRR</sequence>
<gene>
    <name evidence="2" type="ORF">A2008_02820</name>
</gene>
<dbReference type="Pfam" id="PF00850">
    <property type="entry name" value="Hist_deacetyl"/>
    <property type="match status" value="1"/>
</dbReference>
<dbReference type="SUPFAM" id="SSF52768">
    <property type="entry name" value="Arginase/deacetylase"/>
    <property type="match status" value="1"/>
</dbReference>
<dbReference type="InterPro" id="IPR023696">
    <property type="entry name" value="Ureohydrolase_dom_sf"/>
</dbReference>
<dbReference type="PANTHER" id="PTHR10625">
    <property type="entry name" value="HISTONE DEACETYLASE HDAC1-RELATED"/>
    <property type="match status" value="1"/>
</dbReference>
<evidence type="ECO:0000313" key="3">
    <source>
        <dbReference type="Proteomes" id="UP000178735"/>
    </source>
</evidence>
<protein>
    <recommendedName>
        <fullName evidence="1">Histone deacetylase domain-containing protein</fullName>
    </recommendedName>
</protein>
<name>A0A1F7WN51_9BACT</name>
<dbReference type="GO" id="GO:0004407">
    <property type="term" value="F:histone deacetylase activity"/>
    <property type="evidence" value="ECO:0007669"/>
    <property type="project" value="TreeGrafter"/>
</dbReference>
<feature type="domain" description="Histone deacetylase" evidence="1">
    <location>
        <begin position="30"/>
        <end position="173"/>
    </location>
</feature>